<name>I4EF90_9BACT</name>
<proteinExistence type="predicted"/>
<dbReference type="GO" id="GO:0000156">
    <property type="term" value="F:phosphorelay response regulator activity"/>
    <property type="evidence" value="ECO:0007669"/>
    <property type="project" value="InterPro"/>
</dbReference>
<keyword evidence="7" id="KW-1185">Reference proteome</keyword>
<dbReference type="InterPro" id="IPR011247">
    <property type="entry name" value="Chemotax_prot-Glu_Me-esterase"/>
</dbReference>
<keyword evidence="1 6" id="KW-0378">Hydrolase</keyword>
<evidence type="ECO:0000259" key="5">
    <source>
        <dbReference type="PROSITE" id="PS50122"/>
    </source>
</evidence>
<dbReference type="GO" id="GO:0006935">
    <property type="term" value="P:chemotaxis"/>
    <property type="evidence" value="ECO:0007669"/>
    <property type="project" value="InterPro"/>
</dbReference>
<dbReference type="RefSeq" id="WP_008476434.1">
    <property type="nucleotide sequence ID" value="NZ_CAGS01000139.1"/>
</dbReference>
<dbReference type="EC" id="3.1.1.61" evidence="2"/>
<comment type="caution">
    <text evidence="6">The sequence shown here is derived from an EMBL/GenBank/DDBJ whole genome shotgun (WGS) entry which is preliminary data.</text>
</comment>
<dbReference type="InterPro" id="IPR035909">
    <property type="entry name" value="CheB_C"/>
</dbReference>
<evidence type="ECO:0000313" key="6">
    <source>
        <dbReference type="EMBL" id="CCF83352.1"/>
    </source>
</evidence>
<dbReference type="PROSITE" id="PS50122">
    <property type="entry name" value="CHEB"/>
    <property type="match status" value="1"/>
</dbReference>
<sequence length="357" mass="38301">MPDHDMIVIGGAAGAVEALIAVTRGLPRDLPAAVFVVPHLPPDALSVLPELLNRHGSLPAIHPRDGQLIERGYLYVALPDLHLLVEPATIHLAHGPKENGRRPAIDPLFRSAAMSHGRQTVGVILSGTLDDGAFGLWYVKQQGGVAIVQEPEDAFFPELPRNAIAAAPVDHILPASSIPPILTRLAYEPVQAAPPSESSPAVAAESELPELSIAALRSGERPRQPSLFSCPECGGALREARVDGHARFHCRVGHTFSLESLAAEQSSAVETGLWSTLRGLEEKAALARRLVGLARDREQVLTAARFEQQERAAQEQAEFVRRAIQTSKPFAIAELDETRQVVDKIEPAEHPGQSTGG</sequence>
<accession>I4EF90</accession>
<dbReference type="OrthoDB" id="9793421at2"/>
<dbReference type="CDD" id="cd16433">
    <property type="entry name" value="CheB"/>
    <property type="match status" value="1"/>
</dbReference>
<dbReference type="AlphaFoldDB" id="I4EF90"/>
<evidence type="ECO:0000256" key="2">
    <source>
        <dbReference type="ARBA" id="ARBA00039140"/>
    </source>
</evidence>
<comment type="caution">
    <text evidence="4">Lacks conserved residue(s) required for the propagation of feature annotation.</text>
</comment>
<dbReference type="SUPFAM" id="SSF52738">
    <property type="entry name" value="Methylesterase CheB, C-terminal domain"/>
    <property type="match status" value="1"/>
</dbReference>
<comment type="catalytic activity">
    <reaction evidence="3">
        <text>[protein]-L-glutamate 5-O-methyl ester + H2O = L-glutamyl-[protein] + methanol + H(+)</text>
        <dbReference type="Rhea" id="RHEA:23236"/>
        <dbReference type="Rhea" id="RHEA-COMP:10208"/>
        <dbReference type="Rhea" id="RHEA-COMP:10311"/>
        <dbReference type="ChEBI" id="CHEBI:15377"/>
        <dbReference type="ChEBI" id="CHEBI:15378"/>
        <dbReference type="ChEBI" id="CHEBI:17790"/>
        <dbReference type="ChEBI" id="CHEBI:29973"/>
        <dbReference type="ChEBI" id="CHEBI:82795"/>
        <dbReference type="EC" id="3.1.1.61"/>
    </reaction>
</comment>
<dbReference type="InterPro" id="IPR000673">
    <property type="entry name" value="Sig_transdc_resp-reg_Me-estase"/>
</dbReference>
<dbReference type="Proteomes" id="UP000004221">
    <property type="component" value="Unassembled WGS sequence"/>
</dbReference>
<evidence type="ECO:0000313" key="7">
    <source>
        <dbReference type="Proteomes" id="UP000004221"/>
    </source>
</evidence>
<evidence type="ECO:0000256" key="3">
    <source>
        <dbReference type="ARBA" id="ARBA00048267"/>
    </source>
</evidence>
<dbReference type="Gene3D" id="3.40.50.180">
    <property type="entry name" value="Methylesterase CheB, C-terminal domain"/>
    <property type="match status" value="1"/>
</dbReference>
<dbReference type="PANTHER" id="PTHR42872:SF6">
    <property type="entry name" value="PROTEIN-GLUTAMATE METHYLESTERASE_PROTEIN-GLUTAMINE GLUTAMINASE"/>
    <property type="match status" value="1"/>
</dbReference>
<evidence type="ECO:0000256" key="1">
    <source>
        <dbReference type="ARBA" id="ARBA00022801"/>
    </source>
</evidence>
<gene>
    <name evidence="6" type="ORF">NITHO_2230008</name>
</gene>
<evidence type="ECO:0000256" key="4">
    <source>
        <dbReference type="PROSITE-ProRule" id="PRU00050"/>
    </source>
</evidence>
<dbReference type="EMBL" id="CAGS01000139">
    <property type="protein sequence ID" value="CCF83352.1"/>
    <property type="molecule type" value="Genomic_DNA"/>
</dbReference>
<dbReference type="GO" id="GO:0005737">
    <property type="term" value="C:cytoplasm"/>
    <property type="evidence" value="ECO:0007669"/>
    <property type="project" value="InterPro"/>
</dbReference>
<protein>
    <recommendedName>
        <fullName evidence="2">protein-glutamate methylesterase</fullName>
        <ecNumber evidence="2">3.1.1.61</ecNumber>
    </recommendedName>
</protein>
<dbReference type="GO" id="GO:0008984">
    <property type="term" value="F:protein-glutamate methylesterase activity"/>
    <property type="evidence" value="ECO:0007669"/>
    <property type="project" value="UniProtKB-EC"/>
</dbReference>
<organism evidence="6 7">
    <name type="scientific">Nitrolancea hollandica Lb</name>
    <dbReference type="NCBI Taxonomy" id="1129897"/>
    <lineage>
        <taxon>Bacteria</taxon>
        <taxon>Pseudomonadati</taxon>
        <taxon>Thermomicrobiota</taxon>
        <taxon>Thermomicrobia</taxon>
        <taxon>Sphaerobacterales</taxon>
        <taxon>Sphaerobacterineae</taxon>
        <taxon>Sphaerobacteraceae</taxon>
        <taxon>Nitrolancea</taxon>
    </lineage>
</organism>
<dbReference type="PANTHER" id="PTHR42872">
    <property type="entry name" value="PROTEIN-GLUTAMATE METHYLESTERASE/PROTEIN-GLUTAMINE GLUTAMINASE"/>
    <property type="match status" value="1"/>
</dbReference>
<reference evidence="6 7" key="1">
    <citation type="journal article" date="2012" name="ISME J.">
        <title>Nitrification expanded: discovery, physiology and genomics of a nitrite-oxidizing bacterium from the phylum Chloroflexi.</title>
        <authorList>
            <person name="Sorokin D.Y."/>
            <person name="Lucker S."/>
            <person name="Vejmelkova D."/>
            <person name="Kostrikina N.A."/>
            <person name="Kleerebezem R."/>
            <person name="Rijpstra W.I."/>
            <person name="Damste J.S."/>
            <person name="Le Paslier D."/>
            <person name="Muyzer G."/>
            <person name="Wagner M."/>
            <person name="van Loosdrecht M.C."/>
            <person name="Daims H."/>
        </authorList>
    </citation>
    <scope>NUCLEOTIDE SEQUENCE [LARGE SCALE GENOMIC DNA]</scope>
    <source>
        <strain evidence="7">none</strain>
    </source>
</reference>
<dbReference type="Pfam" id="PF01339">
    <property type="entry name" value="CheB_methylest"/>
    <property type="match status" value="1"/>
</dbReference>
<feature type="domain" description="CheB-type methylesterase" evidence="5">
    <location>
        <begin position="1"/>
        <end position="178"/>
    </location>
</feature>
<dbReference type="PIRSF" id="PIRSF036461">
    <property type="entry name" value="Chmtx_methlestr"/>
    <property type="match status" value="1"/>
</dbReference>